<dbReference type="AlphaFoldDB" id="A0A2W4TMT1"/>
<comment type="caution">
    <text evidence="1">The sequence shown here is derived from an EMBL/GenBank/DDBJ whole genome shotgun (WGS) entry which is preliminary data.</text>
</comment>
<dbReference type="Proteomes" id="UP000249354">
    <property type="component" value="Unassembled WGS sequence"/>
</dbReference>
<proteinExistence type="predicted"/>
<reference evidence="1 2" key="2">
    <citation type="submission" date="2018-06" db="EMBL/GenBank/DDBJ databases">
        <title>Metagenomic assembly of (sub)arctic Cyanobacteria and their associated microbiome from non-axenic cultures.</title>
        <authorList>
            <person name="Baurain D."/>
        </authorList>
    </citation>
    <scope>NUCLEOTIDE SEQUENCE [LARGE SCALE GENOMIC DNA]</scope>
    <source>
        <strain evidence="1">ULC129bin1</strain>
    </source>
</reference>
<dbReference type="EMBL" id="QBMC01000226">
    <property type="protein sequence ID" value="PZO10242.1"/>
    <property type="molecule type" value="Genomic_DNA"/>
</dbReference>
<name>A0A2W4TMT1_9CYAN</name>
<evidence type="ECO:0000313" key="1">
    <source>
        <dbReference type="EMBL" id="PZO10242.1"/>
    </source>
</evidence>
<evidence type="ECO:0000313" key="2">
    <source>
        <dbReference type="Proteomes" id="UP000249354"/>
    </source>
</evidence>
<reference evidence="2" key="1">
    <citation type="submission" date="2018-04" db="EMBL/GenBank/DDBJ databases">
        <authorList>
            <person name="Cornet L."/>
        </authorList>
    </citation>
    <scope>NUCLEOTIDE SEQUENCE [LARGE SCALE GENOMIC DNA]</scope>
</reference>
<sequence length="109" mass="11788">MATARSHSTCLCDATALGETRLLFLGRISPGRNGGYRAIDSAVEDKELLPSPHERSRYRELLSAVKQAALPVVFTPSGIPRLAALGDFSGYLSVDLLTHYQQALEAQTT</sequence>
<protein>
    <submittedName>
        <fullName evidence="1">Uncharacterized protein</fullName>
    </submittedName>
</protein>
<organism evidence="1 2">
    <name type="scientific">Leptolyngbya foveolarum</name>
    <dbReference type="NCBI Taxonomy" id="47253"/>
    <lineage>
        <taxon>Bacteria</taxon>
        <taxon>Bacillati</taxon>
        <taxon>Cyanobacteriota</taxon>
        <taxon>Cyanophyceae</taxon>
        <taxon>Leptolyngbyales</taxon>
        <taxon>Leptolyngbyaceae</taxon>
        <taxon>Leptolyngbya group</taxon>
        <taxon>Leptolyngbya</taxon>
    </lineage>
</organism>
<gene>
    <name evidence="1" type="ORF">DCF25_20905</name>
</gene>
<accession>A0A2W4TMT1</accession>